<dbReference type="RefSeq" id="WP_128762628.1">
    <property type="nucleotide sequence ID" value="NZ_QOVI01000008.1"/>
</dbReference>
<sequence>MRYFLSLLTCSLLLSCKSDKSLELSVIEGFPSEILGCSCYYATSEENFKNQRFIYLDSYEATPAFISIADTLVPIDPKSNLNYKVEFDIEKEVQLDQELFHREGTLKVTAADGSIYTTPIYGECGC</sequence>
<dbReference type="EMBL" id="QOVI01000008">
    <property type="protein sequence ID" value="RXG11974.1"/>
    <property type="molecule type" value="Genomic_DNA"/>
</dbReference>
<organism evidence="1 2">
    <name type="scientific">Leeuwenhoekiella aestuarii</name>
    <dbReference type="NCBI Taxonomy" id="2249426"/>
    <lineage>
        <taxon>Bacteria</taxon>
        <taxon>Pseudomonadati</taxon>
        <taxon>Bacteroidota</taxon>
        <taxon>Flavobacteriia</taxon>
        <taxon>Flavobacteriales</taxon>
        <taxon>Flavobacteriaceae</taxon>
        <taxon>Leeuwenhoekiella</taxon>
    </lineage>
</organism>
<gene>
    <name evidence="1" type="ORF">DSM04_10871</name>
</gene>
<evidence type="ECO:0000313" key="1">
    <source>
        <dbReference type="EMBL" id="RXG11974.1"/>
    </source>
</evidence>
<keyword evidence="2" id="KW-1185">Reference proteome</keyword>
<protein>
    <submittedName>
        <fullName evidence="1">Uncharacterized protein</fullName>
    </submittedName>
</protein>
<proteinExistence type="predicted"/>
<dbReference type="Proteomes" id="UP000289821">
    <property type="component" value="Unassembled WGS sequence"/>
</dbReference>
<name>A0A4Q0NP91_9FLAO</name>
<reference evidence="1 2" key="1">
    <citation type="submission" date="2018-07" db="EMBL/GenBank/DDBJ databases">
        <title>Leeuwenhoekiella genomics.</title>
        <authorList>
            <person name="Tahon G."/>
            <person name="Willems A."/>
        </authorList>
    </citation>
    <scope>NUCLEOTIDE SEQUENCE [LARGE SCALE GENOMIC DNA]</scope>
    <source>
        <strain evidence="1 2">R-50232</strain>
    </source>
</reference>
<dbReference type="OrthoDB" id="838474at2"/>
<evidence type="ECO:0000313" key="2">
    <source>
        <dbReference type="Proteomes" id="UP000289821"/>
    </source>
</evidence>
<accession>A0A4Q0NP91</accession>
<dbReference type="PROSITE" id="PS51257">
    <property type="entry name" value="PROKAR_LIPOPROTEIN"/>
    <property type="match status" value="1"/>
</dbReference>
<dbReference type="AlphaFoldDB" id="A0A4Q0NP91"/>
<comment type="caution">
    <text evidence="1">The sequence shown here is derived from an EMBL/GenBank/DDBJ whole genome shotgun (WGS) entry which is preliminary data.</text>
</comment>